<protein>
    <submittedName>
        <fullName evidence="3">YcxB family protein</fullName>
    </submittedName>
</protein>
<feature type="transmembrane region" description="Helical" evidence="1">
    <location>
        <begin position="64"/>
        <end position="91"/>
    </location>
</feature>
<keyword evidence="1" id="KW-0472">Membrane</keyword>
<keyword evidence="3" id="KW-0614">Plasmid</keyword>
<feature type="transmembrane region" description="Helical" evidence="1">
    <location>
        <begin position="35"/>
        <end position="58"/>
    </location>
</feature>
<sequence>MNRKAVVTLNELDLRRAGRLHVWSSIRDPRIVTRIALLWAGAMVALAAFLGLAGMPWLELRAALPVFALVIAAATFGFAFVFPLLIGPVVIHRRFRQDKLLRQAAEISWNEEAYEVNQPGTHNRFAWTDYSKWREGRHTFLFFRSDYSYQVLPKRVLTQEQIDDISKILSRG</sequence>
<keyword evidence="1" id="KW-0812">Transmembrane</keyword>
<proteinExistence type="predicted"/>
<reference evidence="3" key="1">
    <citation type="submission" date="2024-06" db="EMBL/GenBank/DDBJ databases">
        <authorList>
            <person name="Li T."/>
            <person name="Gao R."/>
        </authorList>
    </citation>
    <scope>NUCLEOTIDE SEQUENCE</scope>
    <source>
        <strain evidence="3">ZPR3</strain>
        <plasmid evidence="3">unnamed5</plasmid>
    </source>
</reference>
<dbReference type="InterPro" id="IPR025588">
    <property type="entry name" value="YcxB-like_C"/>
</dbReference>
<gene>
    <name evidence="3" type="ORF">ABM479_35645</name>
</gene>
<accession>A0AAU7S6V1</accession>
<dbReference type="RefSeq" id="WP_349963323.1">
    <property type="nucleotide sequence ID" value="NZ_CP157965.1"/>
</dbReference>
<evidence type="ECO:0000313" key="3">
    <source>
        <dbReference type="EMBL" id="XBT98053.1"/>
    </source>
</evidence>
<name>A0AAU7S6V1_9HYPH</name>
<geneLocation type="plasmid" evidence="3">
    <name>unnamed5</name>
</geneLocation>
<dbReference type="AlphaFoldDB" id="A0AAU7S6V1"/>
<evidence type="ECO:0000259" key="2">
    <source>
        <dbReference type="Pfam" id="PF14317"/>
    </source>
</evidence>
<dbReference type="EMBL" id="CP157965">
    <property type="protein sequence ID" value="XBT98053.1"/>
    <property type="molecule type" value="Genomic_DNA"/>
</dbReference>
<feature type="domain" description="YcxB-like C-terminal" evidence="2">
    <location>
        <begin position="109"/>
        <end position="169"/>
    </location>
</feature>
<keyword evidence="1" id="KW-1133">Transmembrane helix</keyword>
<organism evidence="3">
    <name type="scientific">Rhizobium sp. ZPR3</name>
    <dbReference type="NCBI Taxonomy" id="3158967"/>
    <lineage>
        <taxon>Bacteria</taxon>
        <taxon>Pseudomonadati</taxon>
        <taxon>Pseudomonadota</taxon>
        <taxon>Alphaproteobacteria</taxon>
        <taxon>Hyphomicrobiales</taxon>
        <taxon>Rhizobiaceae</taxon>
        <taxon>Rhizobium/Agrobacterium group</taxon>
        <taxon>Rhizobium</taxon>
    </lineage>
</organism>
<dbReference type="Pfam" id="PF14317">
    <property type="entry name" value="YcxB"/>
    <property type="match status" value="1"/>
</dbReference>
<evidence type="ECO:0000256" key="1">
    <source>
        <dbReference type="SAM" id="Phobius"/>
    </source>
</evidence>